<dbReference type="GO" id="GO:0033615">
    <property type="term" value="P:mitochondrial proton-transporting ATP synthase complex assembly"/>
    <property type="evidence" value="ECO:0007669"/>
    <property type="project" value="TreeGrafter"/>
</dbReference>
<evidence type="ECO:0000256" key="4">
    <source>
        <dbReference type="ARBA" id="ARBA00022801"/>
    </source>
</evidence>
<evidence type="ECO:0000256" key="6">
    <source>
        <dbReference type="RuleBase" id="RU364057"/>
    </source>
</evidence>
<dbReference type="EnsemblMetazoa" id="XM_021052571.1">
    <property type="protein sequence ID" value="XP_020908230.1"/>
    <property type="gene ID" value="LOC110246253"/>
</dbReference>
<dbReference type="Proteomes" id="UP000887567">
    <property type="component" value="Unplaced"/>
</dbReference>
<organism evidence="7 8">
    <name type="scientific">Exaiptasia diaphana</name>
    <name type="common">Tropical sea anemone</name>
    <name type="synonym">Aiptasia pulchella</name>
    <dbReference type="NCBI Taxonomy" id="2652724"/>
    <lineage>
        <taxon>Eukaryota</taxon>
        <taxon>Metazoa</taxon>
        <taxon>Cnidaria</taxon>
        <taxon>Anthozoa</taxon>
        <taxon>Hexacorallia</taxon>
        <taxon>Actiniaria</taxon>
        <taxon>Aiptasiidae</taxon>
        <taxon>Exaiptasia</taxon>
    </lineage>
</organism>
<keyword evidence="3 6" id="KW-0479">Metal-binding</keyword>
<comment type="similarity">
    <text evidence="1 6">Belongs to the peptidase M76 family.</text>
</comment>
<name>A0A913XQU4_EXADI</name>
<dbReference type="GO" id="GO:0005739">
    <property type="term" value="C:mitochondrion"/>
    <property type="evidence" value="ECO:0007669"/>
    <property type="project" value="GOC"/>
</dbReference>
<dbReference type="GO" id="GO:0034982">
    <property type="term" value="P:mitochondrial protein processing"/>
    <property type="evidence" value="ECO:0007669"/>
    <property type="project" value="TreeGrafter"/>
</dbReference>
<dbReference type="EC" id="3.4.24.-" evidence="6"/>
<evidence type="ECO:0000256" key="1">
    <source>
        <dbReference type="ARBA" id="ARBA00009915"/>
    </source>
</evidence>
<dbReference type="Pfam" id="PF09768">
    <property type="entry name" value="Peptidase_M76"/>
    <property type="match status" value="2"/>
</dbReference>
<proteinExistence type="inferred from homology"/>
<evidence type="ECO:0000313" key="8">
    <source>
        <dbReference type="Proteomes" id="UP000887567"/>
    </source>
</evidence>
<sequence length="136" mass="15443">MADKRDRFAANIAMQDQGKAYSREGYHDNSSEKQHQTCIERVEHACKNSAYVRFMMNAMNRLGCSINPAKHIICEPCDGRLLGGFDPDRKEKCVKQRAVNSILSVRDVTRKEAESVVDSVFDACFNDTDPFERIPP</sequence>
<keyword evidence="4 6" id="KW-0378">Hydrolase</keyword>
<dbReference type="GO" id="GO:0004222">
    <property type="term" value="F:metalloendopeptidase activity"/>
    <property type="evidence" value="ECO:0007669"/>
    <property type="project" value="InterPro"/>
</dbReference>
<evidence type="ECO:0000313" key="7">
    <source>
        <dbReference type="EnsemblMetazoa" id="XP_020908230.1"/>
    </source>
</evidence>
<keyword evidence="2 6" id="KW-0645">Protease</keyword>
<dbReference type="GeneID" id="110246253"/>
<dbReference type="KEGG" id="epa:110246253"/>
<reference evidence="7" key="1">
    <citation type="submission" date="2022-11" db="UniProtKB">
        <authorList>
            <consortium name="EnsemblMetazoa"/>
        </authorList>
    </citation>
    <scope>IDENTIFICATION</scope>
</reference>
<dbReference type="PANTHER" id="PTHR21711:SF0">
    <property type="entry name" value="MITOCHONDRIAL INNER MEMBRANE PROTEASE ATP23 HOMOLOG"/>
    <property type="match status" value="1"/>
</dbReference>
<keyword evidence="5 6" id="KW-0482">Metalloprotease</keyword>
<evidence type="ECO:0000256" key="2">
    <source>
        <dbReference type="ARBA" id="ARBA00022670"/>
    </source>
</evidence>
<dbReference type="OrthoDB" id="285308at2759"/>
<keyword evidence="8" id="KW-1185">Reference proteome</keyword>
<dbReference type="PANTHER" id="PTHR21711">
    <property type="entry name" value="MITOCHONDRIAL INNER MEMBRANE PROTEASE"/>
    <property type="match status" value="1"/>
</dbReference>
<dbReference type="GO" id="GO:0046872">
    <property type="term" value="F:metal ion binding"/>
    <property type="evidence" value="ECO:0007669"/>
    <property type="project" value="UniProtKB-KW"/>
</dbReference>
<evidence type="ECO:0000256" key="5">
    <source>
        <dbReference type="ARBA" id="ARBA00023049"/>
    </source>
</evidence>
<dbReference type="InterPro" id="IPR019165">
    <property type="entry name" value="Peptidase_M76_ATP23"/>
</dbReference>
<evidence type="ECO:0000256" key="3">
    <source>
        <dbReference type="ARBA" id="ARBA00022723"/>
    </source>
</evidence>
<dbReference type="RefSeq" id="XP_020908230.1">
    <property type="nucleotide sequence ID" value="XM_021052571.1"/>
</dbReference>
<protein>
    <recommendedName>
        <fullName evidence="6">Mitochondrial inner membrane protease ATP23</fullName>
        <ecNumber evidence="6">3.4.24.-</ecNumber>
    </recommendedName>
</protein>
<dbReference type="AlphaFoldDB" id="A0A913XQU4"/>
<accession>A0A913XQU4</accession>